<sequence>MGSMLKSSSKEKYPLFTFVKGHSRDYDFASSPLHEENDLYSEDEKKRLKRFSTEEFAPPEQGCQLGLGFARDAHPEVWRPRCSCGKGTGPSCVTPPVLPPTLSSSCCRGTGVLRSTRGIRNAKHDRMFSGLCQGHMKEHLAFEMSYVRAGADPNPSPNSSSVLCLAGAYSPMAAAVLEGQRPQFSGSYQADSGQAQVPVCGMQLWSPSPPLGSSPAVCACTQLN</sequence>
<name>A0A835NNI1_9PASS</name>
<reference evidence="2" key="3">
    <citation type="submission" date="2022-01" db="EMBL/GenBank/DDBJ databases">
        <authorList>
            <person name="Rubenstein D.R."/>
        </authorList>
    </citation>
    <scope>NUCLEOTIDE SEQUENCE</scope>
    <source>
        <strain evidence="2">SS15</strain>
        <tissue evidence="2">Liver</tissue>
    </source>
</reference>
<evidence type="ECO:0000313" key="3">
    <source>
        <dbReference type="Proteomes" id="UP000618051"/>
    </source>
</evidence>
<gene>
    <name evidence="1" type="ORF">IHE44_001424</name>
    <name evidence="2" type="ORF">IHE44_0015153</name>
</gene>
<dbReference type="EMBL" id="JADDUC010000119">
    <property type="protein sequence ID" value="KAG0118136.1"/>
    <property type="molecule type" value="Genomic_DNA"/>
</dbReference>
<dbReference type="EMBL" id="JADDUC020000009">
    <property type="protein sequence ID" value="KAI1236895.1"/>
    <property type="molecule type" value="Genomic_DNA"/>
</dbReference>
<comment type="caution">
    <text evidence="1">The sequence shown here is derived from an EMBL/GenBank/DDBJ whole genome shotgun (WGS) entry which is preliminary data.</text>
</comment>
<protein>
    <submittedName>
        <fullName evidence="1">Uncharacterized protein</fullName>
    </submittedName>
</protein>
<dbReference type="OrthoDB" id="9887673at2759"/>
<dbReference type="Proteomes" id="UP000618051">
    <property type="component" value="Unassembled WGS sequence"/>
</dbReference>
<keyword evidence="3" id="KW-1185">Reference proteome</keyword>
<proteinExistence type="predicted"/>
<accession>A0A835NNI1</accession>
<organism evidence="1">
    <name type="scientific">Lamprotornis superbus</name>
    <dbReference type="NCBI Taxonomy" id="245042"/>
    <lineage>
        <taxon>Eukaryota</taxon>
        <taxon>Metazoa</taxon>
        <taxon>Chordata</taxon>
        <taxon>Craniata</taxon>
        <taxon>Vertebrata</taxon>
        <taxon>Euteleostomi</taxon>
        <taxon>Archelosauria</taxon>
        <taxon>Archosauria</taxon>
        <taxon>Dinosauria</taxon>
        <taxon>Saurischia</taxon>
        <taxon>Theropoda</taxon>
        <taxon>Coelurosauria</taxon>
        <taxon>Aves</taxon>
        <taxon>Neognathae</taxon>
        <taxon>Neoaves</taxon>
        <taxon>Telluraves</taxon>
        <taxon>Australaves</taxon>
        <taxon>Passeriformes</taxon>
        <taxon>Sturnidae</taxon>
        <taxon>Lamprotornis</taxon>
    </lineage>
</organism>
<evidence type="ECO:0000313" key="2">
    <source>
        <dbReference type="EMBL" id="KAI1236895.1"/>
    </source>
</evidence>
<reference evidence="2 3" key="2">
    <citation type="journal article" date="2021" name="J. Hered.">
        <title>Feather Gene Expression Elucidates the Developmental Basis of Plumage Iridescence in African Starlings.</title>
        <authorList>
            <person name="Rubenstein D.R."/>
            <person name="Corvelo A."/>
            <person name="MacManes M.D."/>
            <person name="Maia R."/>
            <person name="Narzisi G."/>
            <person name="Rousaki A."/>
            <person name="Vandenabeele P."/>
            <person name="Shawkey M.D."/>
            <person name="Solomon J."/>
        </authorList>
    </citation>
    <scope>NUCLEOTIDE SEQUENCE [LARGE SCALE GENOMIC DNA]</scope>
    <source>
        <strain evidence="2">SS15</strain>
    </source>
</reference>
<evidence type="ECO:0000313" key="1">
    <source>
        <dbReference type="EMBL" id="KAG0118136.1"/>
    </source>
</evidence>
<dbReference type="AlphaFoldDB" id="A0A835NNI1"/>
<reference evidence="1" key="1">
    <citation type="submission" date="2020-10" db="EMBL/GenBank/DDBJ databases">
        <title>Feather gene expression reveals the developmental basis of iridescence in African starlings.</title>
        <authorList>
            <person name="Rubenstein D.R."/>
        </authorList>
    </citation>
    <scope>NUCLEOTIDE SEQUENCE</scope>
    <source>
        <strain evidence="1">SS15</strain>
        <tissue evidence="1">Liver</tissue>
    </source>
</reference>